<dbReference type="EMBL" id="CP092863">
    <property type="protein sequence ID" value="UYV60615.1"/>
    <property type="molecule type" value="Genomic_DNA"/>
</dbReference>
<feature type="compositionally biased region" description="Basic and acidic residues" evidence="1">
    <location>
        <begin position="32"/>
        <end position="41"/>
    </location>
</feature>
<feature type="region of interest" description="Disordered" evidence="1">
    <location>
        <begin position="17"/>
        <end position="41"/>
    </location>
</feature>
<evidence type="ECO:0000256" key="1">
    <source>
        <dbReference type="SAM" id="MobiDB-lite"/>
    </source>
</evidence>
<sequence>MSPKRAHSIVEAIEAKQRRIEQQRQRRLNSPVRERHNEQQRQYRMNMSENQRALQRENSRLRMQRIRQGDNLPLPTGTCFEEDQIPLHFCSQLDQVCPKCRAKFLNSGKKINSEIYCQDLQAIHLEFSENCPVWSIGKALFCFTITHGHTLHLRPEKNCSIRL</sequence>
<accession>A0ABY6K0B0</accession>
<keyword evidence="3" id="KW-1185">Reference proteome</keyword>
<evidence type="ECO:0000313" key="3">
    <source>
        <dbReference type="Proteomes" id="UP001235939"/>
    </source>
</evidence>
<organism evidence="2 3">
    <name type="scientific">Cordylochernes scorpioides</name>
    <dbReference type="NCBI Taxonomy" id="51811"/>
    <lineage>
        <taxon>Eukaryota</taxon>
        <taxon>Metazoa</taxon>
        <taxon>Ecdysozoa</taxon>
        <taxon>Arthropoda</taxon>
        <taxon>Chelicerata</taxon>
        <taxon>Arachnida</taxon>
        <taxon>Pseudoscorpiones</taxon>
        <taxon>Cheliferoidea</taxon>
        <taxon>Chernetidae</taxon>
        <taxon>Cordylochernes</taxon>
    </lineage>
</organism>
<dbReference type="Proteomes" id="UP001235939">
    <property type="component" value="Chromosome 01"/>
</dbReference>
<evidence type="ECO:0000313" key="2">
    <source>
        <dbReference type="EMBL" id="UYV60615.1"/>
    </source>
</evidence>
<gene>
    <name evidence="2" type="ORF">LAZ67_1001669</name>
</gene>
<proteinExistence type="predicted"/>
<name>A0ABY6K0B0_9ARAC</name>
<reference evidence="2 3" key="1">
    <citation type="submission" date="2022-01" db="EMBL/GenBank/DDBJ databases">
        <title>A chromosomal length assembly of Cordylochernes scorpioides.</title>
        <authorList>
            <person name="Zeh D."/>
            <person name="Zeh J."/>
        </authorList>
    </citation>
    <scope>NUCLEOTIDE SEQUENCE [LARGE SCALE GENOMIC DNA]</scope>
    <source>
        <strain evidence="2">IN4F17</strain>
        <tissue evidence="2">Whole Body</tissue>
    </source>
</reference>
<protein>
    <submittedName>
        <fullName evidence="2">Uncharacterized protein</fullName>
    </submittedName>
</protein>